<dbReference type="InterPro" id="IPR036390">
    <property type="entry name" value="WH_DNA-bd_sf"/>
</dbReference>
<accession>A0ABT5L4X0</accession>
<dbReference type="SUPFAM" id="SSF46785">
    <property type="entry name" value="Winged helix' DNA-binding domain"/>
    <property type="match status" value="1"/>
</dbReference>
<dbReference type="Proteomes" id="UP001218788">
    <property type="component" value="Unassembled WGS sequence"/>
</dbReference>
<evidence type="ECO:0000256" key="1">
    <source>
        <dbReference type="ARBA" id="ARBA00023015"/>
    </source>
</evidence>
<protein>
    <submittedName>
        <fullName evidence="5">MarR family transcriptional regulator</fullName>
    </submittedName>
</protein>
<organism evidence="5 6">
    <name type="scientific">Alteromonas gilva</name>
    <dbReference type="NCBI Taxonomy" id="2987522"/>
    <lineage>
        <taxon>Bacteria</taxon>
        <taxon>Pseudomonadati</taxon>
        <taxon>Pseudomonadota</taxon>
        <taxon>Gammaproteobacteria</taxon>
        <taxon>Alteromonadales</taxon>
        <taxon>Alteromonadaceae</taxon>
        <taxon>Alteromonas/Salinimonas group</taxon>
        <taxon>Alteromonas</taxon>
    </lineage>
</organism>
<keyword evidence="1" id="KW-0805">Transcription regulation</keyword>
<proteinExistence type="predicted"/>
<dbReference type="EMBL" id="JAQQXP010000001">
    <property type="protein sequence ID" value="MDC8830813.1"/>
    <property type="molecule type" value="Genomic_DNA"/>
</dbReference>
<keyword evidence="3" id="KW-0804">Transcription</keyword>
<evidence type="ECO:0000259" key="4">
    <source>
        <dbReference type="PROSITE" id="PS50995"/>
    </source>
</evidence>
<evidence type="ECO:0000313" key="6">
    <source>
        <dbReference type="Proteomes" id="UP001218788"/>
    </source>
</evidence>
<dbReference type="Gene3D" id="1.10.10.10">
    <property type="entry name" value="Winged helix-like DNA-binding domain superfamily/Winged helix DNA-binding domain"/>
    <property type="match status" value="1"/>
</dbReference>
<comment type="caution">
    <text evidence="5">The sequence shown here is derived from an EMBL/GenBank/DDBJ whole genome shotgun (WGS) entry which is preliminary data.</text>
</comment>
<dbReference type="Pfam" id="PF12802">
    <property type="entry name" value="MarR_2"/>
    <property type="match status" value="1"/>
</dbReference>
<dbReference type="PANTHER" id="PTHR33164:SF64">
    <property type="entry name" value="TRANSCRIPTIONAL REGULATOR SLYA"/>
    <property type="match status" value="1"/>
</dbReference>
<evidence type="ECO:0000256" key="2">
    <source>
        <dbReference type="ARBA" id="ARBA00023125"/>
    </source>
</evidence>
<dbReference type="RefSeq" id="WP_273639735.1">
    <property type="nucleotide sequence ID" value="NZ_JAQQXP010000001.1"/>
</dbReference>
<sequence>MESNIGWMLSRAAFSWRHAVEYYMADLGLTQTRWIAMLHLDRLGEGCTQKELAAHIDIEQPSLLRTLNQLEEAGLIERKHCSEDARRRLLWFTDKGRSLLTDVEAKAKLGRQQMLQGLTSEQRQQLSSLLETVIDNAHHLITERQ</sequence>
<dbReference type="PANTHER" id="PTHR33164">
    <property type="entry name" value="TRANSCRIPTIONAL REGULATOR, MARR FAMILY"/>
    <property type="match status" value="1"/>
</dbReference>
<dbReference type="PROSITE" id="PS50995">
    <property type="entry name" value="HTH_MARR_2"/>
    <property type="match status" value="1"/>
</dbReference>
<evidence type="ECO:0000256" key="3">
    <source>
        <dbReference type="ARBA" id="ARBA00023163"/>
    </source>
</evidence>
<dbReference type="InterPro" id="IPR000835">
    <property type="entry name" value="HTH_MarR-typ"/>
</dbReference>
<dbReference type="InterPro" id="IPR039422">
    <property type="entry name" value="MarR/SlyA-like"/>
</dbReference>
<keyword evidence="2" id="KW-0238">DNA-binding</keyword>
<dbReference type="InterPro" id="IPR036388">
    <property type="entry name" value="WH-like_DNA-bd_sf"/>
</dbReference>
<reference evidence="5 6" key="1">
    <citation type="submission" date="2022-10" db="EMBL/GenBank/DDBJ databases">
        <title>Alteromonas sp. chi3 Genome sequencing.</title>
        <authorList>
            <person name="Park S."/>
        </authorList>
    </citation>
    <scope>NUCLEOTIDE SEQUENCE [LARGE SCALE GENOMIC DNA]</scope>
    <source>
        <strain evidence="6">chi3</strain>
    </source>
</reference>
<name>A0ABT5L4X0_9ALTE</name>
<gene>
    <name evidence="5" type="ORF">OIK42_08570</name>
</gene>
<evidence type="ECO:0000313" key="5">
    <source>
        <dbReference type="EMBL" id="MDC8830813.1"/>
    </source>
</evidence>
<feature type="domain" description="HTH marR-type" evidence="4">
    <location>
        <begin position="2"/>
        <end position="135"/>
    </location>
</feature>
<dbReference type="SMART" id="SM00347">
    <property type="entry name" value="HTH_MARR"/>
    <property type="match status" value="1"/>
</dbReference>
<keyword evidence="6" id="KW-1185">Reference proteome</keyword>
<dbReference type="PRINTS" id="PR00598">
    <property type="entry name" value="HTHMARR"/>
</dbReference>